<organism evidence="4 5">
    <name type="scientific">Petrolisthes manimaculis</name>
    <dbReference type="NCBI Taxonomy" id="1843537"/>
    <lineage>
        <taxon>Eukaryota</taxon>
        <taxon>Metazoa</taxon>
        <taxon>Ecdysozoa</taxon>
        <taxon>Arthropoda</taxon>
        <taxon>Crustacea</taxon>
        <taxon>Multicrustacea</taxon>
        <taxon>Malacostraca</taxon>
        <taxon>Eumalacostraca</taxon>
        <taxon>Eucarida</taxon>
        <taxon>Decapoda</taxon>
        <taxon>Pleocyemata</taxon>
        <taxon>Anomura</taxon>
        <taxon>Galatheoidea</taxon>
        <taxon>Porcellanidae</taxon>
        <taxon>Petrolisthes</taxon>
    </lineage>
</organism>
<dbReference type="PROSITE" id="PS50893">
    <property type="entry name" value="ABC_TRANSPORTER_2"/>
    <property type="match status" value="1"/>
</dbReference>
<feature type="domain" description="ABC transporter" evidence="3">
    <location>
        <begin position="3"/>
        <end position="250"/>
    </location>
</feature>
<dbReference type="GO" id="GO:0042626">
    <property type="term" value="F:ATPase-coupled transmembrane transporter activity"/>
    <property type="evidence" value="ECO:0007669"/>
    <property type="project" value="TreeGrafter"/>
</dbReference>
<dbReference type="InterPro" id="IPR050173">
    <property type="entry name" value="ABC_transporter_C-like"/>
</dbReference>
<dbReference type="GO" id="GO:0016887">
    <property type="term" value="F:ATP hydrolysis activity"/>
    <property type="evidence" value="ECO:0007669"/>
    <property type="project" value="InterPro"/>
</dbReference>
<name>A0AAE1NKL7_9EUCA</name>
<dbReference type="Gene3D" id="3.40.50.300">
    <property type="entry name" value="P-loop containing nucleotide triphosphate hydrolases"/>
    <property type="match status" value="1"/>
</dbReference>
<dbReference type="InterPro" id="IPR027417">
    <property type="entry name" value="P-loop_NTPase"/>
</dbReference>
<reference evidence="4" key="1">
    <citation type="submission" date="2023-11" db="EMBL/GenBank/DDBJ databases">
        <title>Genome assemblies of two species of porcelain crab, Petrolisthes cinctipes and Petrolisthes manimaculis (Anomura: Porcellanidae).</title>
        <authorList>
            <person name="Angst P."/>
        </authorList>
    </citation>
    <scope>NUCLEOTIDE SEQUENCE</scope>
    <source>
        <strain evidence="4">PB745_02</strain>
        <tissue evidence="4">Gill</tissue>
    </source>
</reference>
<keyword evidence="2" id="KW-0067">ATP-binding</keyword>
<protein>
    <recommendedName>
        <fullName evidence="3">ABC transporter domain-containing protein</fullName>
    </recommendedName>
</protein>
<keyword evidence="5" id="KW-1185">Reference proteome</keyword>
<dbReference type="EMBL" id="JAWZYT010005041">
    <property type="protein sequence ID" value="KAK4291804.1"/>
    <property type="molecule type" value="Genomic_DNA"/>
</dbReference>
<comment type="caution">
    <text evidence="4">The sequence shown here is derived from an EMBL/GenBank/DDBJ whole genome shotgun (WGS) entry which is preliminary data.</text>
</comment>
<evidence type="ECO:0000256" key="1">
    <source>
        <dbReference type="ARBA" id="ARBA00022741"/>
    </source>
</evidence>
<gene>
    <name evidence="4" type="ORF">Pmani_035383</name>
</gene>
<proteinExistence type="predicted"/>
<dbReference type="GO" id="GO:0005524">
    <property type="term" value="F:ATP binding"/>
    <property type="evidence" value="ECO:0007669"/>
    <property type="project" value="UniProtKB-KW"/>
</dbReference>
<dbReference type="PANTHER" id="PTHR24223">
    <property type="entry name" value="ATP-BINDING CASSETTE SUB-FAMILY C"/>
    <property type="match status" value="1"/>
</dbReference>
<dbReference type="InterPro" id="IPR003439">
    <property type="entry name" value="ABC_transporter-like_ATP-bd"/>
</dbReference>
<dbReference type="Proteomes" id="UP001292094">
    <property type="component" value="Unassembled WGS sequence"/>
</dbReference>
<evidence type="ECO:0000256" key="2">
    <source>
        <dbReference type="ARBA" id="ARBA00022840"/>
    </source>
</evidence>
<dbReference type="Pfam" id="PF00005">
    <property type="entry name" value="ABC_tran"/>
    <property type="match status" value="1"/>
</dbReference>
<evidence type="ECO:0000259" key="3">
    <source>
        <dbReference type="PROSITE" id="PS50893"/>
    </source>
</evidence>
<evidence type="ECO:0000313" key="5">
    <source>
        <dbReference type="Proteomes" id="UP001292094"/>
    </source>
</evidence>
<keyword evidence="1" id="KW-0547">Nucleotide-binding</keyword>
<sequence>MELRDVKLRRYQREGSPGLVLCADIRGGERIAVVGMSGEERCSFVDALLRFYELDTGHILIDGVDLSTLPLHTLRSIICVIPSELVLFEGTLRYNLDPYNEYSDTAVWEALTHCPSTQLLRCLDKEGLEARVESRGGNFTTWERQIICWGRAILRQSKIVVVDMTSQTFHQQRTNPPLPSSNHFTVLQEALPSSTIITLINNNNNNNNINNINLESFNRVMVVQEGKVVEFDTSANLTKDPSSVLWSLLFAARTKPTMAPV</sequence>
<accession>A0AAE1NKL7</accession>
<dbReference type="SUPFAM" id="SSF52540">
    <property type="entry name" value="P-loop containing nucleoside triphosphate hydrolases"/>
    <property type="match status" value="1"/>
</dbReference>
<dbReference type="GO" id="GO:0016020">
    <property type="term" value="C:membrane"/>
    <property type="evidence" value="ECO:0007669"/>
    <property type="project" value="TreeGrafter"/>
</dbReference>
<dbReference type="AlphaFoldDB" id="A0AAE1NKL7"/>
<evidence type="ECO:0000313" key="4">
    <source>
        <dbReference type="EMBL" id="KAK4291804.1"/>
    </source>
</evidence>